<sequence>MKNKILKSKYIIVSLVLSLLGIGLLYISESFFKEIWKIIFSQIALAILISVIIGIINEYILKESLVDMILEKIKIKEDVNKTGLEELVSSIGEINYKYYFRSASKNIDIVHVYGRSWTNSNIDEIQDRVMKSNCKVRVVLVDPESKFIEGLEGHFDYDSGRLKEEIKNVSLRWKEIYDKKNIKNKKATQGDIELYYHKGHPSNALYRIDDRIIVVHTKTTKGRTTRIPAMIFKYTKKNDCFYNIYLKEIDELVRQSTKVNFNDL</sequence>
<feature type="transmembrane region" description="Helical" evidence="1">
    <location>
        <begin position="38"/>
        <end position="61"/>
    </location>
</feature>
<dbReference type="Proteomes" id="UP000199068">
    <property type="component" value="Unassembled WGS sequence"/>
</dbReference>
<dbReference type="AlphaFoldDB" id="A0A1G9U1D5"/>
<keyword evidence="1" id="KW-0812">Transmembrane</keyword>
<evidence type="ECO:0000313" key="3">
    <source>
        <dbReference type="Proteomes" id="UP000199068"/>
    </source>
</evidence>
<reference evidence="2 3" key="1">
    <citation type="submission" date="2016-10" db="EMBL/GenBank/DDBJ databases">
        <authorList>
            <person name="de Groot N.N."/>
        </authorList>
    </citation>
    <scope>NUCLEOTIDE SEQUENCE [LARGE SCALE GENOMIC DNA]</scope>
    <source>
        <strain evidence="2 3">DSM 797</strain>
    </source>
</reference>
<gene>
    <name evidence="2" type="ORF">SAMN04515677_11441</name>
</gene>
<dbReference type="EMBL" id="FNGW01000014">
    <property type="protein sequence ID" value="SDM53464.1"/>
    <property type="molecule type" value="Genomic_DNA"/>
</dbReference>
<evidence type="ECO:0000313" key="2">
    <source>
        <dbReference type="EMBL" id="SDM53464.1"/>
    </source>
</evidence>
<dbReference type="STRING" id="1121325.SAMN04515677_11441"/>
<protein>
    <submittedName>
        <fullName evidence="2">Uncharacterized protein</fullName>
    </submittedName>
</protein>
<evidence type="ECO:0000256" key="1">
    <source>
        <dbReference type="SAM" id="Phobius"/>
    </source>
</evidence>
<keyword evidence="1" id="KW-0472">Membrane</keyword>
<accession>A0A1G9U1D5</accession>
<proteinExistence type="predicted"/>
<keyword evidence="3" id="KW-1185">Reference proteome</keyword>
<dbReference type="RefSeq" id="WP_092727730.1">
    <property type="nucleotide sequence ID" value="NZ_FNGW01000014.1"/>
</dbReference>
<keyword evidence="1" id="KW-1133">Transmembrane helix</keyword>
<feature type="transmembrane region" description="Helical" evidence="1">
    <location>
        <begin position="12"/>
        <end position="32"/>
    </location>
</feature>
<organism evidence="2 3">
    <name type="scientific">Romboutsia lituseburensis DSM 797</name>
    <dbReference type="NCBI Taxonomy" id="1121325"/>
    <lineage>
        <taxon>Bacteria</taxon>
        <taxon>Bacillati</taxon>
        <taxon>Bacillota</taxon>
        <taxon>Clostridia</taxon>
        <taxon>Peptostreptococcales</taxon>
        <taxon>Peptostreptococcaceae</taxon>
        <taxon>Romboutsia</taxon>
    </lineage>
</organism>
<name>A0A1G9U1D5_9FIRM</name>